<comment type="caution">
    <text evidence="3">The sequence shown here is derived from an EMBL/GenBank/DDBJ whole genome shotgun (WGS) entry which is preliminary data.</text>
</comment>
<dbReference type="SUPFAM" id="SSF56436">
    <property type="entry name" value="C-type lectin-like"/>
    <property type="match status" value="2"/>
</dbReference>
<accession>A0AAE1CNE0</accession>
<evidence type="ECO:0000259" key="2">
    <source>
        <dbReference type="PROSITE" id="PS50041"/>
    </source>
</evidence>
<dbReference type="EMBL" id="JAWDGP010007402">
    <property type="protein sequence ID" value="KAK3720940.1"/>
    <property type="molecule type" value="Genomic_DNA"/>
</dbReference>
<proteinExistence type="predicted"/>
<dbReference type="PROSITE" id="PS50041">
    <property type="entry name" value="C_TYPE_LECTIN_2"/>
    <property type="match status" value="1"/>
</dbReference>
<dbReference type="InterPro" id="IPR016187">
    <property type="entry name" value="CTDL_fold"/>
</dbReference>
<organism evidence="3 4">
    <name type="scientific">Elysia crispata</name>
    <name type="common">lettuce slug</name>
    <dbReference type="NCBI Taxonomy" id="231223"/>
    <lineage>
        <taxon>Eukaryota</taxon>
        <taxon>Metazoa</taxon>
        <taxon>Spiralia</taxon>
        <taxon>Lophotrochozoa</taxon>
        <taxon>Mollusca</taxon>
        <taxon>Gastropoda</taxon>
        <taxon>Heterobranchia</taxon>
        <taxon>Euthyneura</taxon>
        <taxon>Panpulmonata</taxon>
        <taxon>Sacoglossa</taxon>
        <taxon>Placobranchoidea</taxon>
        <taxon>Plakobranchidae</taxon>
        <taxon>Elysia</taxon>
    </lineage>
</organism>
<dbReference type="Proteomes" id="UP001283361">
    <property type="component" value="Unassembled WGS sequence"/>
</dbReference>
<feature type="domain" description="C-type lectin" evidence="2">
    <location>
        <begin position="34"/>
        <end position="145"/>
    </location>
</feature>
<dbReference type="PANTHER" id="PTHR22803">
    <property type="entry name" value="MANNOSE, PHOSPHOLIPASE, LECTIN RECEPTOR RELATED"/>
    <property type="match status" value="1"/>
</dbReference>
<gene>
    <name evidence="3" type="ORF">RRG08_047506</name>
</gene>
<keyword evidence="4" id="KW-1185">Reference proteome</keyword>
<dbReference type="CDD" id="cd00037">
    <property type="entry name" value="CLECT"/>
    <property type="match status" value="1"/>
</dbReference>
<evidence type="ECO:0000313" key="3">
    <source>
        <dbReference type="EMBL" id="KAK3720940.1"/>
    </source>
</evidence>
<dbReference type="Gene3D" id="3.10.100.10">
    <property type="entry name" value="Mannose-Binding Protein A, subunit A"/>
    <property type="match status" value="2"/>
</dbReference>
<dbReference type="InterPro" id="IPR050111">
    <property type="entry name" value="C-type_lectin/snaclec_domain"/>
</dbReference>
<reference evidence="3" key="1">
    <citation type="journal article" date="2023" name="G3 (Bethesda)">
        <title>A reference genome for the long-term kleptoplast-retaining sea slug Elysia crispata morphotype clarki.</title>
        <authorList>
            <person name="Eastman K.E."/>
            <person name="Pendleton A.L."/>
            <person name="Shaikh M.A."/>
            <person name="Suttiyut T."/>
            <person name="Ogas R."/>
            <person name="Tomko P."/>
            <person name="Gavelis G."/>
            <person name="Widhalm J.R."/>
            <person name="Wisecaver J.H."/>
        </authorList>
    </citation>
    <scope>NUCLEOTIDE SEQUENCE</scope>
    <source>
        <strain evidence="3">ECLA1</strain>
    </source>
</reference>
<protein>
    <recommendedName>
        <fullName evidence="2">C-type lectin domain-containing protein</fullName>
    </recommendedName>
</protein>
<evidence type="ECO:0000313" key="4">
    <source>
        <dbReference type="Proteomes" id="UP001283361"/>
    </source>
</evidence>
<keyword evidence="1" id="KW-0732">Signal</keyword>
<evidence type="ECO:0000256" key="1">
    <source>
        <dbReference type="SAM" id="SignalP"/>
    </source>
</evidence>
<feature type="chain" id="PRO_5041927666" description="C-type lectin domain-containing protein" evidence="1">
    <location>
        <begin position="25"/>
        <end position="285"/>
    </location>
</feature>
<dbReference type="InterPro" id="IPR001304">
    <property type="entry name" value="C-type_lectin-like"/>
</dbReference>
<dbReference type="Pfam" id="PF00059">
    <property type="entry name" value="Lectin_C"/>
    <property type="match status" value="1"/>
</dbReference>
<dbReference type="InterPro" id="IPR016186">
    <property type="entry name" value="C-type_lectin-like/link_sf"/>
</dbReference>
<sequence>MQFLPVARASLIIVFGLSSSAVLGYSCSSGWAYYDKSCYYVSLDEDFAGFDSAKDSCGHKDAYLAEVNSEQENDFLKDWLQNEITESDDVEGVWLGAWAKPWSSFTWDNSKDYLPFHDWAWPKPAGVQNGKAIMMDPATAYQWRSQYRSKVTKMLYLCEACALERKCFNNSCYRLHCKTADQSTRTTNCALDGENGSVAKLDSQEERDFVKTFLEGGNDEVKAVFVAASDDYRRALGLINGNPCMVLRPSKDGWYDETDEFCTKQGAYLCEFDRPKANKTDDIHG</sequence>
<name>A0AAE1CNE0_9GAST</name>
<feature type="signal peptide" evidence="1">
    <location>
        <begin position="1"/>
        <end position="24"/>
    </location>
</feature>
<dbReference type="AlphaFoldDB" id="A0AAE1CNE0"/>
<dbReference type="SMART" id="SM00034">
    <property type="entry name" value="CLECT"/>
    <property type="match status" value="2"/>
</dbReference>